<dbReference type="InterPro" id="IPR017946">
    <property type="entry name" value="PLC-like_Pdiesterase_TIM-brl"/>
</dbReference>
<proteinExistence type="predicted"/>
<dbReference type="GO" id="GO:0006629">
    <property type="term" value="P:lipid metabolic process"/>
    <property type="evidence" value="ECO:0007669"/>
    <property type="project" value="InterPro"/>
</dbReference>
<dbReference type="InterPro" id="IPR030395">
    <property type="entry name" value="GP_PDE_dom"/>
</dbReference>
<evidence type="ECO:0000259" key="1">
    <source>
        <dbReference type="PROSITE" id="PS51704"/>
    </source>
</evidence>
<reference evidence="2 3" key="1">
    <citation type="submission" date="2017-09" db="EMBL/GenBank/DDBJ databases">
        <title>Complete Genome Sequences of Two Strains of the Meat Spoilage Bacterium Brochothrix thermosphacta Isolated from Ground Chicken.</title>
        <authorList>
            <person name="Paoli G.C."/>
            <person name="Wijey C."/>
            <person name="Chen C.-Y."/>
            <person name="Nguyen L."/>
            <person name="Yan X."/>
            <person name="Irwin P.L."/>
        </authorList>
    </citation>
    <scope>NUCLEOTIDE SEQUENCE [LARGE SCALE GENOMIC DNA]</scope>
    <source>
        <strain evidence="2 3">BI</strain>
    </source>
</reference>
<protein>
    <submittedName>
        <fullName evidence="2">Glycerophosphoryl diester phosphodiesterase</fullName>
    </submittedName>
</protein>
<name>A0A1D2LG44_BROTH</name>
<dbReference type="Gene3D" id="3.20.20.190">
    <property type="entry name" value="Phosphatidylinositol (PI) phosphodiesterase"/>
    <property type="match status" value="1"/>
</dbReference>
<gene>
    <name evidence="2" type="ORF">CNY62_07240</name>
</gene>
<dbReference type="OrthoDB" id="384721at2"/>
<dbReference type="KEGG" id="bths:CNY62_07240"/>
<dbReference type="EMBL" id="CP023483">
    <property type="protein sequence ID" value="ATF26201.1"/>
    <property type="molecule type" value="Genomic_DNA"/>
</dbReference>
<dbReference type="RefSeq" id="WP_069125963.1">
    <property type="nucleotide sequence ID" value="NZ_CP023483.1"/>
</dbReference>
<organism evidence="2 3">
    <name type="scientific">Brochothrix thermosphacta</name>
    <name type="common">Microbacterium thermosphactum</name>
    <dbReference type="NCBI Taxonomy" id="2756"/>
    <lineage>
        <taxon>Bacteria</taxon>
        <taxon>Bacillati</taxon>
        <taxon>Bacillota</taxon>
        <taxon>Bacilli</taxon>
        <taxon>Bacillales</taxon>
        <taxon>Listeriaceae</taxon>
        <taxon>Brochothrix</taxon>
    </lineage>
</organism>
<accession>A0A1D2LG44</accession>
<evidence type="ECO:0000313" key="3">
    <source>
        <dbReference type="Proteomes" id="UP000243591"/>
    </source>
</evidence>
<dbReference type="SUPFAM" id="SSF51695">
    <property type="entry name" value="PLC-like phosphodiesterases"/>
    <property type="match status" value="1"/>
</dbReference>
<keyword evidence="3" id="KW-1185">Reference proteome</keyword>
<feature type="domain" description="GP-PDE" evidence="1">
    <location>
        <begin position="2"/>
        <end position="245"/>
    </location>
</feature>
<dbReference type="GO" id="GO:0008081">
    <property type="term" value="F:phosphoric diester hydrolase activity"/>
    <property type="evidence" value="ECO:0007669"/>
    <property type="project" value="InterPro"/>
</dbReference>
<dbReference type="PANTHER" id="PTHR46211">
    <property type="entry name" value="GLYCEROPHOSPHORYL DIESTER PHOSPHODIESTERASE"/>
    <property type="match status" value="1"/>
</dbReference>
<evidence type="ECO:0000313" key="2">
    <source>
        <dbReference type="EMBL" id="ATF26201.1"/>
    </source>
</evidence>
<sequence>MRRIIAHRGLPQLAPENTLSAFEKMQDYQIEWFETDVSITKDEQVIIIHDDYLDRTTNQSGPLDQATSEIVDIADAGSWFDPSFKGERIPRLEELITFINQSRMNVNIELKAVTGAAGNRLADSLVKQLSDAIQLINPAVKVIVSSFNPLMLLKMKALQPQLEYAVLFENHTIYEDWPLIVDAIGANYVHLESDGLTQSLVKTVIERGYHLNVWTVNTKDRANELFNWGVEGIFTDNAESFVAKKTVVTSYE</sequence>
<dbReference type="STRING" id="2756.BFR44_10190"/>
<dbReference type="AlphaFoldDB" id="A0A1D2LG44"/>
<dbReference type="PROSITE" id="PS51704">
    <property type="entry name" value="GP_PDE"/>
    <property type="match status" value="1"/>
</dbReference>
<dbReference type="Proteomes" id="UP000243591">
    <property type="component" value="Chromosome"/>
</dbReference>
<dbReference type="PANTHER" id="PTHR46211:SF14">
    <property type="entry name" value="GLYCEROPHOSPHODIESTER PHOSPHODIESTERASE"/>
    <property type="match status" value="1"/>
</dbReference>
<dbReference type="Pfam" id="PF03009">
    <property type="entry name" value="GDPD"/>
    <property type="match status" value="1"/>
</dbReference>